<sequence length="37" mass="4011">MPFQILPLTDGGRARAASADLLGWLLGADRLFLRQGI</sequence>
<protein>
    <submittedName>
        <fullName evidence="1">Uncharacterized protein</fullName>
    </submittedName>
</protein>
<reference evidence="2" key="1">
    <citation type="submission" date="2017-02" db="EMBL/GenBank/DDBJ databases">
        <authorList>
            <person name="Varghese N."/>
            <person name="Submissions S."/>
        </authorList>
    </citation>
    <scope>NUCLEOTIDE SEQUENCE [LARGE SCALE GENOMIC DNA]</scope>
    <source>
        <strain evidence="2">R11H</strain>
    </source>
</reference>
<accession>A0A1T5A2X2</accession>
<keyword evidence="2" id="KW-1185">Reference proteome</keyword>
<dbReference type="EMBL" id="FUYP01000002">
    <property type="protein sequence ID" value="SKB29296.1"/>
    <property type="molecule type" value="Genomic_DNA"/>
</dbReference>
<evidence type="ECO:0000313" key="1">
    <source>
        <dbReference type="EMBL" id="SKB29296.1"/>
    </source>
</evidence>
<dbReference type="AlphaFoldDB" id="A0A1T5A2X2"/>
<organism evidence="1 2">
    <name type="scientific">Sphingopyxis flava</name>
    <dbReference type="NCBI Taxonomy" id="1507287"/>
    <lineage>
        <taxon>Bacteria</taxon>
        <taxon>Pseudomonadati</taxon>
        <taxon>Pseudomonadota</taxon>
        <taxon>Alphaproteobacteria</taxon>
        <taxon>Sphingomonadales</taxon>
        <taxon>Sphingomonadaceae</taxon>
        <taxon>Sphingopyxis</taxon>
    </lineage>
</organism>
<evidence type="ECO:0000313" key="2">
    <source>
        <dbReference type="Proteomes" id="UP000190044"/>
    </source>
</evidence>
<dbReference type="Proteomes" id="UP000190044">
    <property type="component" value="Unassembled WGS sequence"/>
</dbReference>
<name>A0A1T5A2X2_9SPHN</name>
<gene>
    <name evidence="1" type="ORF">SAMN06295937_1002156</name>
</gene>
<proteinExistence type="predicted"/>